<comment type="subcellular location">
    <subcellularLocation>
        <location evidence="1">Membrane</location>
        <topology evidence="1">Single-pass membrane protein</topology>
    </subcellularLocation>
</comment>
<evidence type="ECO:0000313" key="12">
    <source>
        <dbReference type="EMBL" id="KAJ6711185.1"/>
    </source>
</evidence>
<dbReference type="EMBL" id="JAPFFK010000015">
    <property type="protein sequence ID" value="KAJ6711185.1"/>
    <property type="molecule type" value="Genomic_DNA"/>
</dbReference>
<keyword evidence="4 10" id="KW-0732">Signal</keyword>
<evidence type="ECO:0000256" key="3">
    <source>
        <dbReference type="ARBA" id="ARBA00022692"/>
    </source>
</evidence>
<dbReference type="GO" id="GO:0016020">
    <property type="term" value="C:membrane"/>
    <property type="evidence" value="ECO:0007669"/>
    <property type="project" value="UniProtKB-SubCell"/>
</dbReference>
<dbReference type="PANTHER" id="PTHR47986">
    <property type="entry name" value="OSJNBA0070M12.3 PROTEIN"/>
    <property type="match status" value="1"/>
</dbReference>
<name>A0A9Q0TGN0_SALPP</name>
<organism evidence="12 13">
    <name type="scientific">Salix purpurea</name>
    <name type="common">Purple osier willow</name>
    <dbReference type="NCBI Taxonomy" id="77065"/>
    <lineage>
        <taxon>Eukaryota</taxon>
        <taxon>Viridiplantae</taxon>
        <taxon>Streptophyta</taxon>
        <taxon>Embryophyta</taxon>
        <taxon>Tracheophyta</taxon>
        <taxon>Spermatophyta</taxon>
        <taxon>Magnoliopsida</taxon>
        <taxon>eudicotyledons</taxon>
        <taxon>Gunneridae</taxon>
        <taxon>Pentapetalae</taxon>
        <taxon>rosids</taxon>
        <taxon>fabids</taxon>
        <taxon>Malpighiales</taxon>
        <taxon>Salicaceae</taxon>
        <taxon>Saliceae</taxon>
        <taxon>Salix</taxon>
    </lineage>
</organism>
<keyword evidence="3" id="KW-0812">Transmembrane</keyword>
<evidence type="ECO:0000256" key="10">
    <source>
        <dbReference type="SAM" id="SignalP"/>
    </source>
</evidence>
<keyword evidence="12" id="KW-0808">Transferase</keyword>
<dbReference type="AlphaFoldDB" id="A0A9Q0TGN0"/>
<dbReference type="Gene3D" id="3.80.10.10">
    <property type="entry name" value="Ribonuclease Inhibitor"/>
    <property type="match status" value="1"/>
</dbReference>
<feature type="domain" description="Leucine-rich repeat-containing N-terminal plant-type" evidence="11">
    <location>
        <begin position="25"/>
        <end position="62"/>
    </location>
</feature>
<proteinExistence type="predicted"/>
<evidence type="ECO:0000256" key="2">
    <source>
        <dbReference type="ARBA" id="ARBA00022614"/>
    </source>
</evidence>
<keyword evidence="12" id="KW-0418">Kinase</keyword>
<dbReference type="SUPFAM" id="SSF52058">
    <property type="entry name" value="L domain-like"/>
    <property type="match status" value="1"/>
</dbReference>
<reference evidence="12" key="1">
    <citation type="submission" date="2022-11" db="EMBL/GenBank/DDBJ databases">
        <authorList>
            <person name="Hyden B.L."/>
            <person name="Feng K."/>
            <person name="Yates T."/>
            <person name="Jawdy S."/>
            <person name="Smart L.B."/>
            <person name="Muchero W."/>
        </authorList>
    </citation>
    <scope>NUCLEOTIDE SEQUENCE</scope>
    <source>
        <tissue evidence="12">Shoot tip</tissue>
    </source>
</reference>
<dbReference type="OrthoDB" id="2015206at2759"/>
<dbReference type="InterPro" id="IPR013210">
    <property type="entry name" value="LRR_N_plant-typ"/>
</dbReference>
<evidence type="ECO:0000256" key="7">
    <source>
        <dbReference type="ARBA" id="ARBA00023136"/>
    </source>
</evidence>
<evidence type="ECO:0000256" key="8">
    <source>
        <dbReference type="ARBA" id="ARBA00023170"/>
    </source>
</evidence>
<comment type="caution">
    <text evidence="12">The sequence shown here is derived from an EMBL/GenBank/DDBJ whole genome shotgun (WGS) entry which is preliminary data.</text>
</comment>
<sequence length="121" mass="12767">MGSGLPIFLLITCLQVLVIAAVTDSSDLSALNAVKSNWMNTAPPSWIGSDPCGGGWEGIGCTDSRITYIILAGMGLSGTLTGEIGDFPELQTLWVFSMFSCPLLSSTFMLENPVMSSSILQ</sequence>
<dbReference type="Pfam" id="PF08263">
    <property type="entry name" value="LRRNT_2"/>
    <property type="match status" value="1"/>
</dbReference>
<evidence type="ECO:0000256" key="4">
    <source>
        <dbReference type="ARBA" id="ARBA00022729"/>
    </source>
</evidence>
<accession>A0A9Q0TGN0</accession>
<evidence type="ECO:0000256" key="5">
    <source>
        <dbReference type="ARBA" id="ARBA00022737"/>
    </source>
</evidence>
<dbReference type="GO" id="GO:0016301">
    <property type="term" value="F:kinase activity"/>
    <property type="evidence" value="ECO:0007669"/>
    <property type="project" value="UniProtKB-KW"/>
</dbReference>
<keyword evidence="7" id="KW-0472">Membrane</keyword>
<evidence type="ECO:0000256" key="6">
    <source>
        <dbReference type="ARBA" id="ARBA00022989"/>
    </source>
</evidence>
<feature type="chain" id="PRO_5040309564" evidence="10">
    <location>
        <begin position="21"/>
        <end position="121"/>
    </location>
</feature>
<dbReference type="PANTHER" id="PTHR47986:SF1">
    <property type="entry name" value="OS04G0685900 PROTEIN"/>
    <property type="match status" value="1"/>
</dbReference>
<dbReference type="InterPro" id="IPR052422">
    <property type="entry name" value="Auxin_Ser/Thr_Kinase"/>
</dbReference>
<keyword evidence="13" id="KW-1185">Reference proteome</keyword>
<keyword evidence="5" id="KW-0677">Repeat</keyword>
<protein>
    <submittedName>
        <fullName evidence="12">LEUCINE-RICH REPEAT RECEPTOR-LIKE PROTEIN KINASE-RELATED</fullName>
    </submittedName>
</protein>
<keyword evidence="9" id="KW-0325">Glycoprotein</keyword>
<reference evidence="12" key="2">
    <citation type="journal article" date="2023" name="Int. J. Mol. Sci.">
        <title>De Novo Assembly and Annotation of 11 Diverse Shrub Willow (Salix) Genomes Reveals Novel Gene Organization in Sex-Linked Regions.</title>
        <authorList>
            <person name="Hyden B."/>
            <person name="Feng K."/>
            <person name="Yates T.B."/>
            <person name="Jawdy S."/>
            <person name="Cereghino C."/>
            <person name="Smart L.B."/>
            <person name="Muchero W."/>
        </authorList>
    </citation>
    <scope>NUCLEOTIDE SEQUENCE</scope>
    <source>
        <tissue evidence="12">Shoot tip</tissue>
    </source>
</reference>
<keyword evidence="2" id="KW-0433">Leucine-rich repeat</keyword>
<keyword evidence="6" id="KW-1133">Transmembrane helix</keyword>
<dbReference type="Proteomes" id="UP001151532">
    <property type="component" value="Chromosome 1"/>
</dbReference>
<keyword evidence="8 12" id="KW-0675">Receptor</keyword>
<evidence type="ECO:0000259" key="11">
    <source>
        <dbReference type="Pfam" id="PF08263"/>
    </source>
</evidence>
<feature type="signal peptide" evidence="10">
    <location>
        <begin position="1"/>
        <end position="20"/>
    </location>
</feature>
<evidence type="ECO:0000256" key="1">
    <source>
        <dbReference type="ARBA" id="ARBA00004167"/>
    </source>
</evidence>
<gene>
    <name evidence="12" type="ORF">OIU79_007600</name>
</gene>
<evidence type="ECO:0000256" key="9">
    <source>
        <dbReference type="ARBA" id="ARBA00023180"/>
    </source>
</evidence>
<dbReference type="InterPro" id="IPR032675">
    <property type="entry name" value="LRR_dom_sf"/>
</dbReference>
<evidence type="ECO:0000313" key="13">
    <source>
        <dbReference type="Proteomes" id="UP001151532"/>
    </source>
</evidence>